<dbReference type="InterPro" id="IPR002877">
    <property type="entry name" value="RNA_MeTrfase_FtsJ_dom"/>
</dbReference>
<feature type="domain" description="Ribosomal RNA methyltransferase FtsJ" evidence="1">
    <location>
        <begin position="398"/>
        <end position="592"/>
    </location>
</feature>
<dbReference type="Pfam" id="PF01728">
    <property type="entry name" value="FtsJ"/>
    <property type="match status" value="1"/>
</dbReference>
<sequence length="692" mass="83553">MDNLLSMFNGFKLIKIDIKGKYISSKLTNNLIENQPINNLYEEILLSKIFFLLNNNDISKYTNYYIYLKQKFIYSIKPFNINLYALFSSYLFYKIGQTIKTILCYSDTYQIIEILNYYYKDILITHLNNGNIEQNKIKQIYKFDDFNITKYNITIKYDLIIILFLSFNIDILNNINKNGYLIIYLSDLYNNLLLLQNIGQCFENMYIIYNIYSLNNINEHCIIFEKFKKNVYSNNNMFYSKYIKTIKAYYKILNKDIHRINLQLNYIRENINNQDFINSLIKQNYIYSYNLAKLFKFQIYESEDINTITSKLFIVDKGLYLIMRSHIIPIIKIQCTNNNILPQEFNYLIKLINCSTNQIDFRDIDTYNKIKKLIRFYENTLNHELYKLDIKIKKNRPVSRAWIKMYEILYNTRIFDTLKDINIFYMCEAPGSFIMSIDYYINKWNSNAKYTWEATTLHTDNGGYDDIYDIIKKNKNKWSYGSDGTGNITSEDNIKYYKNICKNKNWLISDCGLEYSEDNTLCILLYYSQMLFILYNLSKHGNCIIKQLFTNLHYKILIDMIYIFYLSFEKIEIYKPTQNEHSPEFYMICFNYNNKHDSLSDEDFIILFNILKLQTTIKNISIINKYHKDFIFQYYNILEKIINQFNMAIDRQLFYTDYLNIIKDTETNDSINHSEYIKLKNKDWIIQYIYRK</sequence>
<dbReference type="GO" id="GO:0005737">
    <property type="term" value="C:cytoplasm"/>
    <property type="evidence" value="ECO:0007669"/>
    <property type="project" value="TreeGrafter"/>
</dbReference>
<evidence type="ECO:0000259" key="1">
    <source>
        <dbReference type="Pfam" id="PF01728"/>
    </source>
</evidence>
<evidence type="ECO:0000313" key="2">
    <source>
        <dbReference type="EMBL" id="QHT76501.1"/>
    </source>
</evidence>
<reference evidence="2" key="1">
    <citation type="journal article" date="2020" name="Nature">
        <title>Giant virus diversity and host interactions through global metagenomics.</title>
        <authorList>
            <person name="Schulz F."/>
            <person name="Roux S."/>
            <person name="Paez-Espino D."/>
            <person name="Jungbluth S."/>
            <person name="Walsh D.A."/>
            <person name="Denef V.J."/>
            <person name="McMahon K.D."/>
            <person name="Konstantinidis K.T."/>
            <person name="Eloe-Fadrosh E.A."/>
            <person name="Kyrpides N.C."/>
            <person name="Woyke T."/>
        </authorList>
    </citation>
    <scope>NUCLEOTIDE SEQUENCE</scope>
    <source>
        <strain evidence="2">GVMAG-M-3300023179-82</strain>
    </source>
</reference>
<dbReference type="GO" id="GO:0004483">
    <property type="term" value="F:methyltransferase cap1 activity"/>
    <property type="evidence" value="ECO:0007669"/>
    <property type="project" value="TreeGrafter"/>
</dbReference>
<dbReference type="GO" id="GO:0006370">
    <property type="term" value="P:7-methylguanosine mRNA capping"/>
    <property type="evidence" value="ECO:0007669"/>
    <property type="project" value="TreeGrafter"/>
</dbReference>
<accession>A0A6C0H7E5</accession>
<dbReference type="GO" id="GO:0005634">
    <property type="term" value="C:nucleus"/>
    <property type="evidence" value="ECO:0007669"/>
    <property type="project" value="TreeGrafter"/>
</dbReference>
<protein>
    <recommendedName>
        <fullName evidence="1">Ribosomal RNA methyltransferase FtsJ domain-containing protein</fullName>
    </recommendedName>
</protein>
<dbReference type="PANTHER" id="PTHR16121:SF2">
    <property type="entry name" value="CAP-SPECIFIC MRNA (NUCLEOSIDE-2'-O-)-METHYLTRANSFERASE 2"/>
    <property type="match status" value="1"/>
</dbReference>
<dbReference type="GO" id="GO:0032259">
    <property type="term" value="P:methylation"/>
    <property type="evidence" value="ECO:0007669"/>
    <property type="project" value="InterPro"/>
</dbReference>
<dbReference type="InterPro" id="IPR050851">
    <property type="entry name" value="mRNA_Cap_2O-Ribose_MeTrfase"/>
</dbReference>
<dbReference type="PANTHER" id="PTHR16121">
    <property type="entry name" value="CAP-SPECIFIC MRNA (NUCLEOSIDE-2'-O-)-METHYLTRANSFERASE 1-RELATED"/>
    <property type="match status" value="1"/>
</dbReference>
<organism evidence="2">
    <name type="scientific">viral metagenome</name>
    <dbReference type="NCBI Taxonomy" id="1070528"/>
    <lineage>
        <taxon>unclassified sequences</taxon>
        <taxon>metagenomes</taxon>
        <taxon>organismal metagenomes</taxon>
    </lineage>
</organism>
<dbReference type="Gene3D" id="3.40.50.12760">
    <property type="match status" value="1"/>
</dbReference>
<proteinExistence type="predicted"/>
<name>A0A6C0H7E5_9ZZZZ</name>
<dbReference type="EMBL" id="MN739896">
    <property type="protein sequence ID" value="QHT76501.1"/>
    <property type="molecule type" value="Genomic_DNA"/>
</dbReference>
<dbReference type="AlphaFoldDB" id="A0A6C0H7E5"/>